<proteinExistence type="predicted"/>
<sequence>MITSNKVCSCWFWCPLFSLIARSQRRETRKETWRQYSLLSSKTEAALRITLSRENEVYLHLHAPHGLGSMFQYISQGDAKRMACQIMYECYIDEDDDSAVHCRLQLAWNPCNGQRPPETISV</sequence>
<feature type="chain" id="PRO_5036319148" description="Secreted protein" evidence="1">
    <location>
        <begin position="24"/>
        <end position="122"/>
    </location>
</feature>
<evidence type="ECO:0000313" key="2">
    <source>
        <dbReference type="EMBL" id="PNT60963.1"/>
    </source>
</evidence>
<dbReference type="EnsemblPlants" id="PNT60963">
    <property type="protein sequence ID" value="PNT60963"/>
    <property type="gene ID" value="BRADI_5g08633v3"/>
</dbReference>
<reference evidence="3" key="3">
    <citation type="submission" date="2018-08" db="UniProtKB">
        <authorList>
            <consortium name="EnsemblPlants"/>
        </authorList>
    </citation>
    <scope>IDENTIFICATION</scope>
    <source>
        <strain evidence="3">cv. Bd21</strain>
    </source>
</reference>
<dbReference type="Gramene" id="PNT60963">
    <property type="protein sequence ID" value="PNT60963"/>
    <property type="gene ID" value="BRADI_5g08633v3"/>
</dbReference>
<organism evidence="2">
    <name type="scientific">Brachypodium distachyon</name>
    <name type="common">Purple false brome</name>
    <name type="synonym">Trachynia distachya</name>
    <dbReference type="NCBI Taxonomy" id="15368"/>
    <lineage>
        <taxon>Eukaryota</taxon>
        <taxon>Viridiplantae</taxon>
        <taxon>Streptophyta</taxon>
        <taxon>Embryophyta</taxon>
        <taxon>Tracheophyta</taxon>
        <taxon>Spermatophyta</taxon>
        <taxon>Magnoliopsida</taxon>
        <taxon>Liliopsida</taxon>
        <taxon>Poales</taxon>
        <taxon>Poaceae</taxon>
        <taxon>BOP clade</taxon>
        <taxon>Pooideae</taxon>
        <taxon>Stipodae</taxon>
        <taxon>Brachypodieae</taxon>
        <taxon>Brachypodium</taxon>
    </lineage>
</organism>
<protein>
    <recommendedName>
        <fullName evidence="5">Secreted protein</fullName>
    </recommendedName>
</protein>
<dbReference type="AlphaFoldDB" id="A0A2K2CG03"/>
<dbReference type="InParanoid" id="A0A2K2CG03"/>
<evidence type="ECO:0000256" key="1">
    <source>
        <dbReference type="SAM" id="SignalP"/>
    </source>
</evidence>
<reference evidence="2 3" key="1">
    <citation type="journal article" date="2010" name="Nature">
        <title>Genome sequencing and analysis of the model grass Brachypodium distachyon.</title>
        <authorList>
            <consortium name="International Brachypodium Initiative"/>
        </authorList>
    </citation>
    <scope>NUCLEOTIDE SEQUENCE [LARGE SCALE GENOMIC DNA]</scope>
    <source>
        <strain evidence="2 3">Bd21</strain>
    </source>
</reference>
<gene>
    <name evidence="2" type="ORF">BRADI_5g08633v3</name>
</gene>
<evidence type="ECO:0008006" key="5">
    <source>
        <dbReference type="Google" id="ProtNLM"/>
    </source>
</evidence>
<reference evidence="2" key="2">
    <citation type="submission" date="2017-06" db="EMBL/GenBank/DDBJ databases">
        <title>WGS assembly of Brachypodium distachyon.</title>
        <authorList>
            <consortium name="The International Brachypodium Initiative"/>
            <person name="Lucas S."/>
            <person name="Harmon-Smith M."/>
            <person name="Lail K."/>
            <person name="Tice H."/>
            <person name="Grimwood J."/>
            <person name="Bruce D."/>
            <person name="Barry K."/>
            <person name="Shu S."/>
            <person name="Lindquist E."/>
            <person name="Wang M."/>
            <person name="Pitluck S."/>
            <person name="Vogel J.P."/>
            <person name="Garvin D.F."/>
            <person name="Mockler T.C."/>
            <person name="Schmutz J."/>
            <person name="Rokhsar D."/>
            <person name="Bevan M.W."/>
        </authorList>
    </citation>
    <scope>NUCLEOTIDE SEQUENCE</scope>
    <source>
        <strain evidence="2">Bd21</strain>
    </source>
</reference>
<dbReference type="Proteomes" id="UP000008810">
    <property type="component" value="Chromosome 5"/>
</dbReference>
<evidence type="ECO:0000313" key="4">
    <source>
        <dbReference type="Proteomes" id="UP000008810"/>
    </source>
</evidence>
<accession>A0A2K2CG03</accession>
<keyword evidence="1" id="KW-0732">Signal</keyword>
<keyword evidence="4" id="KW-1185">Reference proteome</keyword>
<feature type="signal peptide" evidence="1">
    <location>
        <begin position="1"/>
        <end position="23"/>
    </location>
</feature>
<evidence type="ECO:0000313" key="3">
    <source>
        <dbReference type="EnsemblPlants" id="PNT60963"/>
    </source>
</evidence>
<name>A0A2K2CG03_BRADI</name>
<dbReference type="EMBL" id="CM000884">
    <property type="protein sequence ID" value="PNT60963.1"/>
    <property type="molecule type" value="Genomic_DNA"/>
</dbReference>